<accession>A0ABZ3ESE8</accession>
<name>A0ABZ3ESE8_9FIRM</name>
<evidence type="ECO:0008006" key="3">
    <source>
        <dbReference type="Google" id="ProtNLM"/>
    </source>
</evidence>
<organism evidence="1 2">
    <name type="scientific">Kineothrix sedimenti</name>
    <dbReference type="NCBI Taxonomy" id="3123317"/>
    <lineage>
        <taxon>Bacteria</taxon>
        <taxon>Bacillati</taxon>
        <taxon>Bacillota</taxon>
        <taxon>Clostridia</taxon>
        <taxon>Lachnospirales</taxon>
        <taxon>Lachnospiraceae</taxon>
        <taxon>Kineothrix</taxon>
    </lineage>
</organism>
<gene>
    <name evidence="1" type="ORF">V6984_16795</name>
</gene>
<evidence type="ECO:0000313" key="2">
    <source>
        <dbReference type="Proteomes" id="UP001451571"/>
    </source>
</evidence>
<dbReference type="EMBL" id="CP146256">
    <property type="protein sequence ID" value="XAH73149.1"/>
    <property type="molecule type" value="Genomic_DNA"/>
</dbReference>
<evidence type="ECO:0000313" key="1">
    <source>
        <dbReference type="EMBL" id="XAH73149.1"/>
    </source>
</evidence>
<protein>
    <recommendedName>
        <fullName evidence="3">Metal-binding protein</fullName>
    </recommendedName>
</protein>
<dbReference type="Proteomes" id="UP001451571">
    <property type="component" value="Chromosome"/>
</dbReference>
<proteinExistence type="predicted"/>
<dbReference type="RefSeq" id="WP_342756756.1">
    <property type="nucleotide sequence ID" value="NZ_CP146256.1"/>
</dbReference>
<reference evidence="1 2" key="1">
    <citation type="submission" date="2024-02" db="EMBL/GenBank/DDBJ databases">
        <title>Bacterial strain from lacustrine sediment.</title>
        <authorList>
            <person name="Petit C."/>
            <person name="Fadhlaoui K."/>
        </authorList>
    </citation>
    <scope>NUCLEOTIDE SEQUENCE [LARGE SCALE GENOMIC DNA]</scope>
    <source>
        <strain evidence="1 2">IPX-CK</strain>
    </source>
</reference>
<keyword evidence="2" id="KW-1185">Reference proteome</keyword>
<sequence>MNKPCEHCKEADKRESYYKCDTPCNQAKQCYENDRKLLDVFRGFMPQDSEV</sequence>